<gene>
    <name evidence="2" type="ordered locus">Os04g0523200</name>
    <name evidence="2" type="ORF">OSNPB_040523200</name>
</gene>
<dbReference type="PaxDb" id="39947-A0A0P0WCL0"/>
<evidence type="ECO:0000313" key="3">
    <source>
        <dbReference type="Proteomes" id="UP000059680"/>
    </source>
</evidence>
<dbReference type="Gramene" id="Os04t0523200-01">
    <property type="protein sequence ID" value="Os04t0523200-01"/>
    <property type="gene ID" value="Os04g0523200"/>
</dbReference>
<dbReference type="PANTHER" id="PTHR12839:SF10">
    <property type="entry name" value="MIF4G DOMAIN-CONTAINING PROTEIN"/>
    <property type="match status" value="1"/>
</dbReference>
<evidence type="ECO:0000259" key="1">
    <source>
        <dbReference type="Pfam" id="PF04050"/>
    </source>
</evidence>
<dbReference type="AlphaFoldDB" id="A0A0P0WCL0"/>
<dbReference type="Proteomes" id="UP000059680">
    <property type="component" value="Chromosome 4"/>
</dbReference>
<reference evidence="2 3" key="3">
    <citation type="journal article" date="2013" name="Rice">
        <title>Improvement of the Oryza sativa Nipponbare reference genome using next generation sequence and optical map data.</title>
        <authorList>
            <person name="Kawahara Y."/>
            <person name="de la Bastide M."/>
            <person name="Hamilton J.P."/>
            <person name="Kanamori H."/>
            <person name="McCombie W.R."/>
            <person name="Ouyang S."/>
            <person name="Schwartz D.C."/>
            <person name="Tanaka T."/>
            <person name="Wu J."/>
            <person name="Zhou S."/>
            <person name="Childs K.L."/>
            <person name="Davidson R.M."/>
            <person name="Lin H."/>
            <person name="Quesada-Ocampo L."/>
            <person name="Vaillancourt B."/>
            <person name="Sakai H."/>
            <person name="Lee S.S."/>
            <person name="Kim J."/>
            <person name="Numa H."/>
            <person name="Itoh T."/>
            <person name="Buell C.R."/>
            <person name="Matsumoto T."/>
        </authorList>
    </citation>
    <scope>NUCLEOTIDE SEQUENCE [LARGE SCALE GENOMIC DNA]</scope>
    <source>
        <strain evidence="3">cv. Nipponbare</strain>
    </source>
</reference>
<evidence type="ECO:0000313" key="2">
    <source>
        <dbReference type="EMBL" id="BAS90140.1"/>
    </source>
</evidence>
<dbReference type="InterPro" id="IPR007193">
    <property type="entry name" value="Upf2/Nmd2_C"/>
</dbReference>
<sequence length="112" mass="12526">RDFDRGLKALLQESLESRKLELRAKPTLNMVIPMNVFERSKDLRATELENGGENASVSINDGDGGKVCIKVLVKKGHKQQIKEMFIPGDCSLVQSTKQQEAAELEEKQSIKN</sequence>
<dbReference type="STRING" id="39947.A0A0P0WCL0"/>
<keyword evidence="3" id="KW-1185">Reference proteome</keyword>
<organism evidence="2 3">
    <name type="scientific">Oryza sativa subsp. japonica</name>
    <name type="common">Rice</name>
    <dbReference type="NCBI Taxonomy" id="39947"/>
    <lineage>
        <taxon>Eukaryota</taxon>
        <taxon>Viridiplantae</taxon>
        <taxon>Streptophyta</taxon>
        <taxon>Embryophyta</taxon>
        <taxon>Tracheophyta</taxon>
        <taxon>Spermatophyta</taxon>
        <taxon>Magnoliopsida</taxon>
        <taxon>Liliopsida</taxon>
        <taxon>Poales</taxon>
        <taxon>Poaceae</taxon>
        <taxon>BOP clade</taxon>
        <taxon>Oryzoideae</taxon>
        <taxon>Oryzeae</taxon>
        <taxon>Oryzinae</taxon>
        <taxon>Oryza</taxon>
        <taxon>Oryza sativa</taxon>
    </lineage>
</organism>
<name>A0A0P0WCL0_ORYSJ</name>
<feature type="non-terminal residue" evidence="2">
    <location>
        <position position="1"/>
    </location>
</feature>
<dbReference type="PANTHER" id="PTHR12839">
    <property type="entry name" value="NONSENSE-MEDIATED MRNA DECAY PROTEIN 2 UP-FRAMESHIFT SUPPRESSOR 2"/>
    <property type="match status" value="1"/>
</dbReference>
<dbReference type="EMBL" id="AP014960">
    <property type="protein sequence ID" value="BAS90140.1"/>
    <property type="molecule type" value="Genomic_DNA"/>
</dbReference>
<dbReference type="eggNOG" id="KOG2051">
    <property type="taxonomic scope" value="Eukaryota"/>
</dbReference>
<proteinExistence type="predicted"/>
<dbReference type="GO" id="GO:0000184">
    <property type="term" value="P:nuclear-transcribed mRNA catabolic process, nonsense-mediated decay"/>
    <property type="evidence" value="ECO:0007669"/>
    <property type="project" value="InterPro"/>
</dbReference>
<protein>
    <submittedName>
        <fullName evidence="2">Os04g0523200 protein</fullName>
    </submittedName>
</protein>
<dbReference type="InParanoid" id="A0A0P0WCL0"/>
<dbReference type="InterPro" id="IPR039762">
    <property type="entry name" value="Nmd2/UPF2"/>
</dbReference>
<feature type="domain" description="Up-frameshift suppressor 2 C-terminal" evidence="1">
    <location>
        <begin position="2"/>
        <end position="112"/>
    </location>
</feature>
<dbReference type="Pfam" id="PF04050">
    <property type="entry name" value="Upf2"/>
    <property type="match status" value="1"/>
</dbReference>
<dbReference type="FunCoup" id="A0A0P0WCL0">
    <property type="interactions" value="126"/>
</dbReference>
<accession>A0A0P0WCL0</accession>
<reference evidence="3" key="1">
    <citation type="journal article" date="2005" name="Nature">
        <title>The map-based sequence of the rice genome.</title>
        <authorList>
            <consortium name="International rice genome sequencing project (IRGSP)"/>
            <person name="Matsumoto T."/>
            <person name="Wu J."/>
            <person name="Kanamori H."/>
            <person name="Katayose Y."/>
            <person name="Fujisawa M."/>
            <person name="Namiki N."/>
            <person name="Mizuno H."/>
            <person name="Yamamoto K."/>
            <person name="Antonio B.A."/>
            <person name="Baba T."/>
            <person name="Sakata K."/>
            <person name="Nagamura Y."/>
            <person name="Aoki H."/>
            <person name="Arikawa K."/>
            <person name="Arita K."/>
            <person name="Bito T."/>
            <person name="Chiden Y."/>
            <person name="Fujitsuka N."/>
            <person name="Fukunaka R."/>
            <person name="Hamada M."/>
            <person name="Harada C."/>
            <person name="Hayashi A."/>
            <person name="Hijishita S."/>
            <person name="Honda M."/>
            <person name="Hosokawa S."/>
            <person name="Ichikawa Y."/>
            <person name="Idonuma A."/>
            <person name="Iijima M."/>
            <person name="Ikeda M."/>
            <person name="Ikeno M."/>
            <person name="Ito K."/>
            <person name="Ito S."/>
            <person name="Ito T."/>
            <person name="Ito Y."/>
            <person name="Ito Y."/>
            <person name="Iwabuchi A."/>
            <person name="Kamiya K."/>
            <person name="Karasawa W."/>
            <person name="Kurita K."/>
            <person name="Katagiri S."/>
            <person name="Kikuta A."/>
            <person name="Kobayashi H."/>
            <person name="Kobayashi N."/>
            <person name="Machita K."/>
            <person name="Maehara T."/>
            <person name="Masukawa M."/>
            <person name="Mizubayashi T."/>
            <person name="Mukai Y."/>
            <person name="Nagasaki H."/>
            <person name="Nagata Y."/>
            <person name="Naito S."/>
            <person name="Nakashima M."/>
            <person name="Nakama Y."/>
            <person name="Nakamichi Y."/>
            <person name="Nakamura M."/>
            <person name="Meguro A."/>
            <person name="Negishi M."/>
            <person name="Ohta I."/>
            <person name="Ohta T."/>
            <person name="Okamoto M."/>
            <person name="Ono N."/>
            <person name="Saji S."/>
            <person name="Sakaguchi M."/>
            <person name="Sakai K."/>
            <person name="Shibata M."/>
            <person name="Shimokawa T."/>
            <person name="Song J."/>
            <person name="Takazaki Y."/>
            <person name="Terasawa K."/>
            <person name="Tsugane M."/>
            <person name="Tsuji K."/>
            <person name="Ueda S."/>
            <person name="Waki K."/>
            <person name="Yamagata H."/>
            <person name="Yamamoto M."/>
            <person name="Yamamoto S."/>
            <person name="Yamane H."/>
            <person name="Yoshiki S."/>
            <person name="Yoshihara R."/>
            <person name="Yukawa K."/>
            <person name="Zhong H."/>
            <person name="Yano M."/>
            <person name="Yuan Q."/>
            <person name="Ouyang S."/>
            <person name="Liu J."/>
            <person name="Jones K.M."/>
            <person name="Gansberger K."/>
            <person name="Moffat K."/>
            <person name="Hill J."/>
            <person name="Bera J."/>
            <person name="Fadrosh D."/>
            <person name="Jin S."/>
            <person name="Johri S."/>
            <person name="Kim M."/>
            <person name="Overton L."/>
            <person name="Reardon M."/>
            <person name="Tsitrin T."/>
            <person name="Vuong H."/>
            <person name="Weaver B."/>
            <person name="Ciecko A."/>
            <person name="Tallon L."/>
            <person name="Jackson J."/>
            <person name="Pai G."/>
            <person name="Aken S.V."/>
            <person name="Utterback T."/>
            <person name="Reidmuller S."/>
            <person name="Feldblyum T."/>
            <person name="Hsiao J."/>
            <person name="Zismann V."/>
            <person name="Iobst S."/>
            <person name="de Vazeille A.R."/>
            <person name="Buell C.R."/>
            <person name="Ying K."/>
            <person name="Li Y."/>
            <person name="Lu T."/>
            <person name="Huang Y."/>
            <person name="Zhao Q."/>
            <person name="Feng Q."/>
            <person name="Zhang L."/>
            <person name="Zhu J."/>
            <person name="Weng Q."/>
            <person name="Mu J."/>
            <person name="Lu Y."/>
            <person name="Fan D."/>
            <person name="Liu Y."/>
            <person name="Guan J."/>
            <person name="Zhang Y."/>
            <person name="Yu S."/>
            <person name="Liu X."/>
            <person name="Zhang Y."/>
            <person name="Hong G."/>
            <person name="Han B."/>
            <person name="Choisne N."/>
            <person name="Demange N."/>
            <person name="Orjeda G."/>
            <person name="Samain S."/>
            <person name="Cattolico L."/>
            <person name="Pelletier E."/>
            <person name="Couloux A."/>
            <person name="Segurens B."/>
            <person name="Wincker P."/>
            <person name="D'Hont A."/>
            <person name="Scarpelli C."/>
            <person name="Weissenbach J."/>
            <person name="Salanoubat M."/>
            <person name="Quetier F."/>
            <person name="Yu Y."/>
            <person name="Kim H.R."/>
            <person name="Rambo T."/>
            <person name="Currie J."/>
            <person name="Collura K."/>
            <person name="Luo M."/>
            <person name="Yang T."/>
            <person name="Ammiraju J.S.S."/>
            <person name="Engler F."/>
            <person name="Soderlund C."/>
            <person name="Wing R.A."/>
            <person name="Palmer L.E."/>
            <person name="de la Bastide M."/>
            <person name="Spiegel L."/>
            <person name="Nascimento L."/>
            <person name="Zutavern T."/>
            <person name="O'Shaughnessy A."/>
            <person name="Dike S."/>
            <person name="Dedhia N."/>
            <person name="Preston R."/>
            <person name="Balija V."/>
            <person name="McCombie W.R."/>
            <person name="Chow T."/>
            <person name="Chen H."/>
            <person name="Chung M."/>
            <person name="Chen C."/>
            <person name="Shaw J."/>
            <person name="Wu H."/>
            <person name="Hsiao K."/>
            <person name="Chao Y."/>
            <person name="Chu M."/>
            <person name="Cheng C."/>
            <person name="Hour A."/>
            <person name="Lee P."/>
            <person name="Lin S."/>
            <person name="Lin Y."/>
            <person name="Liou J."/>
            <person name="Liu S."/>
            <person name="Hsing Y."/>
            <person name="Raghuvanshi S."/>
            <person name="Mohanty A."/>
            <person name="Bharti A.K."/>
            <person name="Gaur A."/>
            <person name="Gupta V."/>
            <person name="Kumar D."/>
            <person name="Ravi V."/>
            <person name="Vij S."/>
            <person name="Kapur A."/>
            <person name="Khurana P."/>
            <person name="Khurana P."/>
            <person name="Khurana J.P."/>
            <person name="Tyagi A.K."/>
            <person name="Gaikwad K."/>
            <person name="Singh A."/>
            <person name="Dalal V."/>
            <person name="Srivastava S."/>
            <person name="Dixit A."/>
            <person name="Pal A.K."/>
            <person name="Ghazi I.A."/>
            <person name="Yadav M."/>
            <person name="Pandit A."/>
            <person name="Bhargava A."/>
            <person name="Sureshbabu K."/>
            <person name="Batra K."/>
            <person name="Sharma T.R."/>
            <person name="Mohapatra T."/>
            <person name="Singh N.K."/>
            <person name="Messing J."/>
            <person name="Nelson A.B."/>
            <person name="Fuks G."/>
            <person name="Kavchok S."/>
            <person name="Keizer G."/>
            <person name="Linton E."/>
            <person name="Llaca V."/>
            <person name="Song R."/>
            <person name="Tanyolac B."/>
            <person name="Young S."/>
            <person name="Ho-Il K."/>
            <person name="Hahn J.H."/>
            <person name="Sangsakoo G."/>
            <person name="Vanavichit A."/>
            <person name="de Mattos Luiz.A.T."/>
            <person name="Zimmer P.D."/>
            <person name="Malone G."/>
            <person name="Dellagostin O."/>
            <person name="de Oliveira A.C."/>
            <person name="Bevan M."/>
            <person name="Bancroft I."/>
            <person name="Minx P."/>
            <person name="Cordum H."/>
            <person name="Wilson R."/>
            <person name="Cheng Z."/>
            <person name="Jin W."/>
            <person name="Jiang J."/>
            <person name="Leong S.A."/>
            <person name="Iwama H."/>
            <person name="Gojobori T."/>
            <person name="Itoh T."/>
            <person name="Niimura Y."/>
            <person name="Fujii Y."/>
            <person name="Habara T."/>
            <person name="Sakai H."/>
            <person name="Sato Y."/>
            <person name="Wilson G."/>
            <person name="Kumar K."/>
            <person name="McCouch S."/>
            <person name="Juretic N."/>
            <person name="Hoen D."/>
            <person name="Wright S."/>
            <person name="Bruskiewich R."/>
            <person name="Bureau T."/>
            <person name="Miyao A."/>
            <person name="Hirochika H."/>
            <person name="Nishikawa T."/>
            <person name="Kadowaki K."/>
            <person name="Sugiura M."/>
            <person name="Burr B."/>
            <person name="Sasaki T."/>
        </authorList>
    </citation>
    <scope>NUCLEOTIDE SEQUENCE [LARGE SCALE GENOMIC DNA]</scope>
    <source>
        <strain evidence="3">cv. Nipponbare</strain>
    </source>
</reference>
<reference evidence="2 3" key="2">
    <citation type="journal article" date="2013" name="Plant Cell Physiol.">
        <title>Rice Annotation Project Database (RAP-DB): an integrative and interactive database for rice genomics.</title>
        <authorList>
            <person name="Sakai H."/>
            <person name="Lee S.S."/>
            <person name="Tanaka T."/>
            <person name="Numa H."/>
            <person name="Kim J."/>
            <person name="Kawahara Y."/>
            <person name="Wakimoto H."/>
            <person name="Yang C.C."/>
            <person name="Iwamoto M."/>
            <person name="Abe T."/>
            <person name="Yamada Y."/>
            <person name="Muto A."/>
            <person name="Inokuchi H."/>
            <person name="Ikemura T."/>
            <person name="Matsumoto T."/>
            <person name="Sasaki T."/>
            <person name="Itoh T."/>
        </authorList>
    </citation>
    <scope>NUCLEOTIDE SEQUENCE [LARGE SCALE GENOMIC DNA]</scope>
    <source>
        <strain evidence="3">cv. Nipponbare</strain>
    </source>
</reference>